<proteinExistence type="predicted"/>
<dbReference type="SUPFAM" id="SSF52540">
    <property type="entry name" value="P-loop containing nucleoside triphosphate hydrolases"/>
    <property type="match status" value="1"/>
</dbReference>
<dbReference type="InterPro" id="IPR003439">
    <property type="entry name" value="ABC_transporter-like_ATP-bd"/>
</dbReference>
<organism evidence="2">
    <name type="scientific">freshwater metagenome</name>
    <dbReference type="NCBI Taxonomy" id="449393"/>
    <lineage>
        <taxon>unclassified sequences</taxon>
        <taxon>metagenomes</taxon>
        <taxon>ecological metagenomes</taxon>
    </lineage>
</organism>
<dbReference type="PANTHER" id="PTHR43394">
    <property type="entry name" value="ATP-DEPENDENT PERMEASE MDL1, MITOCHONDRIAL"/>
    <property type="match status" value="1"/>
</dbReference>
<sequence length="111" mass="12077">MTISGGQRQRIALARALVCEPALLLLDDTTSALDPETEQMIIERIKAGIRTTTILLVAARPSTIALADVVIFMEEGGISGIGTHDVLMATNSQYSDLINSFENDRLRSHHD</sequence>
<feature type="domain" description="ABC transporter" evidence="1">
    <location>
        <begin position="2"/>
        <end position="31"/>
    </location>
</feature>
<protein>
    <submittedName>
        <fullName evidence="2">Unannotated protein</fullName>
    </submittedName>
</protein>
<dbReference type="GO" id="GO:0015421">
    <property type="term" value="F:ABC-type oligopeptide transporter activity"/>
    <property type="evidence" value="ECO:0007669"/>
    <property type="project" value="TreeGrafter"/>
</dbReference>
<dbReference type="AlphaFoldDB" id="A0A6J6QW72"/>
<dbReference type="PANTHER" id="PTHR43394:SF1">
    <property type="entry name" value="ATP-BINDING CASSETTE SUB-FAMILY B MEMBER 10, MITOCHONDRIAL"/>
    <property type="match status" value="1"/>
</dbReference>
<dbReference type="Gene3D" id="3.40.50.300">
    <property type="entry name" value="P-loop containing nucleotide triphosphate hydrolases"/>
    <property type="match status" value="1"/>
</dbReference>
<dbReference type="GO" id="GO:0005524">
    <property type="term" value="F:ATP binding"/>
    <property type="evidence" value="ECO:0007669"/>
    <property type="project" value="InterPro"/>
</dbReference>
<dbReference type="GO" id="GO:0016887">
    <property type="term" value="F:ATP hydrolysis activity"/>
    <property type="evidence" value="ECO:0007669"/>
    <property type="project" value="InterPro"/>
</dbReference>
<name>A0A6J6QW72_9ZZZZ</name>
<dbReference type="InterPro" id="IPR027417">
    <property type="entry name" value="P-loop_NTPase"/>
</dbReference>
<evidence type="ECO:0000259" key="1">
    <source>
        <dbReference type="Pfam" id="PF00005"/>
    </source>
</evidence>
<dbReference type="EMBL" id="CAEZYG010000119">
    <property type="protein sequence ID" value="CAB4715169.1"/>
    <property type="molecule type" value="Genomic_DNA"/>
</dbReference>
<gene>
    <name evidence="2" type="ORF">UFOPK2657_00713</name>
</gene>
<dbReference type="InterPro" id="IPR039421">
    <property type="entry name" value="Type_1_exporter"/>
</dbReference>
<evidence type="ECO:0000313" key="2">
    <source>
        <dbReference type="EMBL" id="CAB4715169.1"/>
    </source>
</evidence>
<dbReference type="Pfam" id="PF00005">
    <property type="entry name" value="ABC_tran"/>
    <property type="match status" value="1"/>
</dbReference>
<accession>A0A6J6QW72</accession>
<reference evidence="2" key="1">
    <citation type="submission" date="2020-05" db="EMBL/GenBank/DDBJ databases">
        <authorList>
            <person name="Chiriac C."/>
            <person name="Salcher M."/>
            <person name="Ghai R."/>
            <person name="Kavagutti S V."/>
        </authorList>
    </citation>
    <scope>NUCLEOTIDE SEQUENCE</scope>
</reference>